<sequence length="266" mass="28099">MTATPDTQNSAIQSPRAADDAMELPASTVPLTELPIVQVHVYVDLVCPWCYIGKRRLDDAIRQFEDEGGTVEVSYLPFQLDPDAPDEPRDLMPTLEVKFGGAEKAAAAMTHICQIAATEDLEYDFDGAIAVNTMRAHRLLFAAGKQGPDVQAALVDALMDAHLCRGQDISDTDVLTELAKAAGLMLDVPAYLDGGANEDVVRQLEDEARQAGVSSVPTYVFAGRWGVSGAQEADTLVTVMRQVALNLGDVQPSGGGGCCGGGCGCG</sequence>
<dbReference type="SUPFAM" id="SSF52833">
    <property type="entry name" value="Thioredoxin-like"/>
    <property type="match status" value="1"/>
</dbReference>
<comment type="caution">
    <text evidence="2">The sequence shown here is derived from an EMBL/GenBank/DDBJ whole genome shotgun (WGS) entry which is preliminary data.</text>
</comment>
<protein>
    <submittedName>
        <fullName evidence="2">Putative DsbA family dithiol-disulfide isomerase</fullName>
    </submittedName>
</protein>
<evidence type="ECO:0000259" key="1">
    <source>
        <dbReference type="Pfam" id="PF01323"/>
    </source>
</evidence>
<reference evidence="2 3" key="1">
    <citation type="submission" date="2018-03" db="EMBL/GenBank/DDBJ databases">
        <title>Genomic Encyclopedia of Archaeal and Bacterial Type Strains, Phase II (KMG-II): from individual species to whole genera.</title>
        <authorList>
            <person name="Goeker M."/>
        </authorList>
    </citation>
    <scope>NUCLEOTIDE SEQUENCE [LARGE SCALE GENOMIC DNA]</scope>
    <source>
        <strain evidence="2 3">DSM 100065</strain>
    </source>
</reference>
<dbReference type="Proteomes" id="UP000237752">
    <property type="component" value="Unassembled WGS sequence"/>
</dbReference>
<dbReference type="GO" id="GO:0016491">
    <property type="term" value="F:oxidoreductase activity"/>
    <property type="evidence" value="ECO:0007669"/>
    <property type="project" value="InterPro"/>
</dbReference>
<dbReference type="PANTHER" id="PTHR13887">
    <property type="entry name" value="GLUTATHIONE S-TRANSFERASE KAPPA"/>
    <property type="match status" value="1"/>
</dbReference>
<name>A0A2T0ZYI2_9ACTN</name>
<proteinExistence type="predicted"/>
<dbReference type="InterPro" id="IPR001853">
    <property type="entry name" value="DSBA-like_thioredoxin_dom"/>
</dbReference>
<dbReference type="InterPro" id="IPR036249">
    <property type="entry name" value="Thioredoxin-like_sf"/>
</dbReference>
<keyword evidence="3" id="KW-1185">Reference proteome</keyword>
<accession>A0A2T0ZYI2</accession>
<evidence type="ECO:0000313" key="3">
    <source>
        <dbReference type="Proteomes" id="UP000237752"/>
    </source>
</evidence>
<gene>
    <name evidence="2" type="ORF">CLV47_11081</name>
</gene>
<keyword evidence="2" id="KW-0413">Isomerase</keyword>
<dbReference type="Gene3D" id="3.40.30.10">
    <property type="entry name" value="Glutaredoxin"/>
    <property type="match status" value="1"/>
</dbReference>
<evidence type="ECO:0000313" key="2">
    <source>
        <dbReference type="EMBL" id="PRZ41354.1"/>
    </source>
</evidence>
<dbReference type="CDD" id="cd03024">
    <property type="entry name" value="DsbA_FrnE"/>
    <property type="match status" value="1"/>
</dbReference>
<dbReference type="AlphaFoldDB" id="A0A2T0ZYI2"/>
<dbReference type="EMBL" id="PVUE01000010">
    <property type="protein sequence ID" value="PRZ41354.1"/>
    <property type="molecule type" value="Genomic_DNA"/>
</dbReference>
<dbReference type="RefSeq" id="WP_146135378.1">
    <property type="nucleotide sequence ID" value="NZ_PVUE01000010.1"/>
</dbReference>
<dbReference type="GO" id="GO:0016853">
    <property type="term" value="F:isomerase activity"/>
    <property type="evidence" value="ECO:0007669"/>
    <property type="project" value="UniProtKB-KW"/>
</dbReference>
<dbReference type="PANTHER" id="PTHR13887:SF41">
    <property type="entry name" value="THIOREDOXIN SUPERFAMILY PROTEIN"/>
    <property type="match status" value="1"/>
</dbReference>
<dbReference type="OrthoDB" id="9799122at2"/>
<dbReference type="Pfam" id="PF01323">
    <property type="entry name" value="DSBA"/>
    <property type="match status" value="1"/>
</dbReference>
<feature type="domain" description="DSBA-like thioredoxin" evidence="1">
    <location>
        <begin position="38"/>
        <end position="238"/>
    </location>
</feature>
<organism evidence="2 3">
    <name type="scientific">Antricoccus suffuscus</name>
    <dbReference type="NCBI Taxonomy" id="1629062"/>
    <lineage>
        <taxon>Bacteria</taxon>
        <taxon>Bacillati</taxon>
        <taxon>Actinomycetota</taxon>
        <taxon>Actinomycetes</taxon>
        <taxon>Geodermatophilales</taxon>
        <taxon>Antricoccaceae</taxon>
        <taxon>Antricoccus</taxon>
    </lineage>
</organism>